<dbReference type="EMBL" id="LN890656">
    <property type="protein sequence ID" value="CUS05991.1"/>
    <property type="molecule type" value="Genomic_DNA"/>
</dbReference>
<evidence type="ECO:0000259" key="1">
    <source>
        <dbReference type="Pfam" id="PF00108"/>
    </source>
</evidence>
<dbReference type="RefSeq" id="WP_095045330.1">
    <property type="nucleotide sequence ID" value="NZ_LN890656.1"/>
</dbReference>
<dbReference type="InterPro" id="IPR020616">
    <property type="entry name" value="Thiolase_N"/>
</dbReference>
<sequence length="379" mass="39789">MREVAILGVGQTPVREHWDISLRALAVEAGRAALADAGVERVDALYVSNMNSDRLVGQRHLGPLVADYLGQRGIEAVKLEAACGSAGSAMRQGMLAVASGEMERVLIIGAEKLTEKPGRETTAALATAADADYEVEHGITFVGLNALIMRRYMHQYGYDHRDFAPFALTAHANAAANPNALYRYAIDQREYDRGRDVADPITLYDASPIGDGAAALLLVAAERAPGAVRVIGSASATDTVAVHDREDILWLRAAELSAGRAYAQAGLGPEDIDLFELHDAFSIMAALSLEACGFAGRGGGVRLGLDGDIARGGRIPISTMGGLKARGHPVGATGLYQLVEATLQLRGQAGALQVDGARVAMTQNIGGSGATIVTHILKN</sequence>
<dbReference type="InterPro" id="IPR055140">
    <property type="entry name" value="Thiolase_C_2"/>
</dbReference>
<dbReference type="SUPFAM" id="SSF53901">
    <property type="entry name" value="Thiolase-like"/>
    <property type="match status" value="2"/>
</dbReference>
<dbReference type="GO" id="GO:0016747">
    <property type="term" value="F:acyltransferase activity, transferring groups other than amino-acyl groups"/>
    <property type="evidence" value="ECO:0007669"/>
    <property type="project" value="InterPro"/>
</dbReference>
<dbReference type="Proteomes" id="UP000215027">
    <property type="component" value="Chromosome II"/>
</dbReference>
<dbReference type="OrthoDB" id="9785768at2"/>
<dbReference type="PANTHER" id="PTHR42870">
    <property type="entry name" value="ACETYL-COA C-ACETYLTRANSFERASE"/>
    <property type="match status" value="1"/>
</dbReference>
<dbReference type="AlphaFoldDB" id="A0A160T6F9"/>
<name>A0A160T6F9_9CHLR</name>
<dbReference type="Pfam" id="PF00108">
    <property type="entry name" value="Thiolase_N"/>
    <property type="match status" value="1"/>
</dbReference>
<dbReference type="KEGG" id="pbf:CFX0092_B0457"/>
<evidence type="ECO:0008006" key="5">
    <source>
        <dbReference type="Google" id="ProtNLM"/>
    </source>
</evidence>
<keyword evidence="4" id="KW-1185">Reference proteome</keyword>
<dbReference type="InterPro" id="IPR016039">
    <property type="entry name" value="Thiolase-like"/>
</dbReference>
<dbReference type="NCBIfam" id="NF004720">
    <property type="entry name" value="PRK06064.1"/>
    <property type="match status" value="1"/>
</dbReference>
<evidence type="ECO:0000313" key="3">
    <source>
        <dbReference type="EMBL" id="CUS05991.1"/>
    </source>
</evidence>
<feature type="domain" description="Thiolase N-terminal" evidence="1">
    <location>
        <begin position="4"/>
        <end position="221"/>
    </location>
</feature>
<feature type="domain" description="Thiolase C-terminal" evidence="2">
    <location>
        <begin position="234"/>
        <end position="379"/>
    </location>
</feature>
<accession>A0A160T6F9</accession>
<dbReference type="CDD" id="cd00829">
    <property type="entry name" value="SCP-x_thiolase"/>
    <property type="match status" value="1"/>
</dbReference>
<dbReference type="Gene3D" id="3.40.47.10">
    <property type="match status" value="1"/>
</dbReference>
<gene>
    <name evidence="3" type="ORF">CFX0092_B0457</name>
</gene>
<dbReference type="InterPro" id="IPR002155">
    <property type="entry name" value="Thiolase"/>
</dbReference>
<dbReference type="PANTHER" id="PTHR42870:SF6">
    <property type="entry name" value="ACETYL-COA C-ACYLTRANSFERASE"/>
    <property type="match status" value="1"/>
</dbReference>
<reference evidence="3" key="1">
    <citation type="submission" date="2016-01" db="EMBL/GenBank/DDBJ databases">
        <authorList>
            <person name="Mcilroy J.S."/>
            <person name="Karst M S."/>
            <person name="Albertsen M."/>
        </authorList>
    </citation>
    <scope>NUCLEOTIDE SEQUENCE</scope>
    <source>
        <strain evidence="3">Cfx-K</strain>
    </source>
</reference>
<evidence type="ECO:0000313" key="4">
    <source>
        <dbReference type="Proteomes" id="UP000215027"/>
    </source>
</evidence>
<dbReference type="PIRSF" id="PIRSF000429">
    <property type="entry name" value="Ac-CoA_Ac_transf"/>
    <property type="match status" value="1"/>
</dbReference>
<proteinExistence type="predicted"/>
<dbReference type="Pfam" id="PF22691">
    <property type="entry name" value="Thiolase_C_1"/>
    <property type="match status" value="1"/>
</dbReference>
<evidence type="ECO:0000259" key="2">
    <source>
        <dbReference type="Pfam" id="PF22691"/>
    </source>
</evidence>
<protein>
    <recommendedName>
        <fullName evidence="5">Acetyl-CoA acetyltransferase</fullName>
    </recommendedName>
</protein>
<organism evidence="3 4">
    <name type="scientific">Candidatus Promineifilum breve</name>
    <dbReference type="NCBI Taxonomy" id="1806508"/>
    <lineage>
        <taxon>Bacteria</taxon>
        <taxon>Bacillati</taxon>
        <taxon>Chloroflexota</taxon>
        <taxon>Ardenticatenia</taxon>
        <taxon>Candidatus Promineifilales</taxon>
        <taxon>Candidatus Promineifilaceae</taxon>
        <taxon>Candidatus Promineifilum</taxon>
    </lineage>
</organism>